<organism evidence="1">
    <name type="scientific">freshwater metagenome</name>
    <dbReference type="NCBI Taxonomy" id="449393"/>
    <lineage>
        <taxon>unclassified sequences</taxon>
        <taxon>metagenomes</taxon>
        <taxon>ecological metagenomes</taxon>
    </lineage>
</organism>
<evidence type="ECO:0000313" key="1">
    <source>
        <dbReference type="EMBL" id="CAB4960526.1"/>
    </source>
</evidence>
<dbReference type="AlphaFoldDB" id="A0A6J7KX69"/>
<reference evidence="1" key="1">
    <citation type="submission" date="2020-05" db="EMBL/GenBank/DDBJ databases">
        <authorList>
            <person name="Chiriac C."/>
            <person name="Salcher M."/>
            <person name="Ghai R."/>
            <person name="Kavagutti S V."/>
        </authorList>
    </citation>
    <scope>NUCLEOTIDE SEQUENCE</scope>
</reference>
<dbReference type="EMBL" id="CAFBMK010000478">
    <property type="protein sequence ID" value="CAB4960526.1"/>
    <property type="molecule type" value="Genomic_DNA"/>
</dbReference>
<protein>
    <submittedName>
        <fullName evidence="1">Unannotated protein</fullName>
    </submittedName>
</protein>
<accession>A0A6J7KX69</accession>
<gene>
    <name evidence="1" type="ORF">UFOPK3564_04031</name>
</gene>
<name>A0A6J7KX69_9ZZZZ</name>
<proteinExistence type="predicted"/>
<sequence length="147" mass="15259">MASSRSSLSTTWVAFSIFLPWARLIFARSFASIEGPSCGVFSLPASFRNSSWAATSFLIASCAMSSASRISASGMTFAPASTMRIASAVPATMRSRSLSPSSRRDASGGLTTMVPSILPMRTAPIGSGSGIDEMVSAADAPFIARMS</sequence>